<keyword evidence="3" id="KW-1185">Reference proteome</keyword>
<gene>
    <name evidence="2" type="ORF">PAC_07291</name>
</gene>
<organism evidence="2 3">
    <name type="scientific">Phialocephala subalpina</name>
    <dbReference type="NCBI Taxonomy" id="576137"/>
    <lineage>
        <taxon>Eukaryota</taxon>
        <taxon>Fungi</taxon>
        <taxon>Dikarya</taxon>
        <taxon>Ascomycota</taxon>
        <taxon>Pezizomycotina</taxon>
        <taxon>Leotiomycetes</taxon>
        <taxon>Helotiales</taxon>
        <taxon>Mollisiaceae</taxon>
        <taxon>Phialocephala</taxon>
        <taxon>Phialocephala fortinii species complex</taxon>
    </lineage>
</organism>
<accession>A0A1L7WXA1</accession>
<dbReference type="InterPro" id="IPR038883">
    <property type="entry name" value="AN11006-like"/>
</dbReference>
<dbReference type="PANTHER" id="PTHR42085">
    <property type="entry name" value="F-BOX DOMAIN-CONTAINING PROTEIN"/>
    <property type="match status" value="1"/>
</dbReference>
<evidence type="ECO:0000256" key="1">
    <source>
        <dbReference type="SAM" id="MobiDB-lite"/>
    </source>
</evidence>
<feature type="compositionally biased region" description="Polar residues" evidence="1">
    <location>
        <begin position="12"/>
        <end position="22"/>
    </location>
</feature>
<proteinExistence type="predicted"/>
<name>A0A1L7WXA1_9HELO</name>
<protein>
    <submittedName>
        <fullName evidence="2">Uncharacterized protein</fullName>
    </submittedName>
</protein>
<feature type="compositionally biased region" description="Basic and acidic residues" evidence="1">
    <location>
        <begin position="1"/>
        <end position="10"/>
    </location>
</feature>
<reference evidence="2 3" key="1">
    <citation type="submission" date="2016-03" db="EMBL/GenBank/DDBJ databases">
        <authorList>
            <person name="Ploux O."/>
        </authorList>
    </citation>
    <scope>NUCLEOTIDE SEQUENCE [LARGE SCALE GENOMIC DNA]</scope>
    <source>
        <strain evidence="2 3">UAMH 11012</strain>
    </source>
</reference>
<dbReference type="PANTHER" id="PTHR42085:SF2">
    <property type="entry name" value="F-BOX DOMAIN-CONTAINING PROTEIN"/>
    <property type="match status" value="1"/>
</dbReference>
<dbReference type="AlphaFoldDB" id="A0A1L7WXA1"/>
<feature type="compositionally biased region" description="Polar residues" evidence="1">
    <location>
        <begin position="31"/>
        <end position="42"/>
    </location>
</feature>
<evidence type="ECO:0000313" key="3">
    <source>
        <dbReference type="Proteomes" id="UP000184330"/>
    </source>
</evidence>
<dbReference type="Proteomes" id="UP000184330">
    <property type="component" value="Unassembled WGS sequence"/>
</dbReference>
<dbReference type="STRING" id="576137.A0A1L7WXA1"/>
<feature type="region of interest" description="Disordered" evidence="1">
    <location>
        <begin position="1"/>
        <end position="42"/>
    </location>
</feature>
<evidence type="ECO:0000313" key="2">
    <source>
        <dbReference type="EMBL" id="CZR57402.1"/>
    </source>
</evidence>
<dbReference type="EMBL" id="FJOG01000010">
    <property type="protein sequence ID" value="CZR57402.1"/>
    <property type="molecule type" value="Genomic_DNA"/>
</dbReference>
<sequence>MASPSEDHSKRPSSSCQKSPSAPASKRICTSPRTTSMAQTRPTPAIESILHLPEDAVWNLRKQDLRAYFLTLQQYARNPYPLQTPTLPSPTIPLETTALPVNLPHLLRLPLEIRELIYTYTLPPPADPPIKGPHPRQLQTHIHLTQPIVPSLLLLNHQIRNEALPLLYGCPSQTVHVTIDYNVWIHKTRRSDLILSPSLTSSVKHLSVSIHLGTEKRATKPGDIEADARIAEVKKGIKKLGKWLGGADVQSLRISWQEPPQTYTWEQKRDILDGMRGLRAVRVEAGEINWGLNWNKGRKFRFEAEYLKELERGRQVDAGT</sequence>
<dbReference type="OrthoDB" id="2951834at2759"/>